<dbReference type="AlphaFoldDB" id="A0A0F9IBA8"/>
<dbReference type="GO" id="GO:0020037">
    <property type="term" value="F:heme binding"/>
    <property type="evidence" value="ECO:0007669"/>
    <property type="project" value="InterPro"/>
</dbReference>
<dbReference type="InterPro" id="IPR009056">
    <property type="entry name" value="Cyt_c-like_dom"/>
</dbReference>
<dbReference type="GO" id="GO:0009055">
    <property type="term" value="F:electron transfer activity"/>
    <property type="evidence" value="ECO:0007669"/>
    <property type="project" value="InterPro"/>
</dbReference>
<evidence type="ECO:0000256" key="3">
    <source>
        <dbReference type="ARBA" id="ARBA00023004"/>
    </source>
</evidence>
<keyword evidence="2" id="KW-0479">Metal-binding</keyword>
<keyword evidence="1" id="KW-0349">Heme</keyword>
<feature type="domain" description="Cytochrome c" evidence="5">
    <location>
        <begin position="51"/>
        <end position="135"/>
    </location>
</feature>
<organism evidence="6">
    <name type="scientific">marine sediment metagenome</name>
    <dbReference type="NCBI Taxonomy" id="412755"/>
    <lineage>
        <taxon>unclassified sequences</taxon>
        <taxon>metagenomes</taxon>
        <taxon>ecological metagenomes</taxon>
    </lineage>
</organism>
<dbReference type="SUPFAM" id="SSF46626">
    <property type="entry name" value="Cytochrome c"/>
    <property type="match status" value="1"/>
</dbReference>
<dbReference type="Gene3D" id="1.10.760.10">
    <property type="entry name" value="Cytochrome c-like domain"/>
    <property type="match status" value="1"/>
</dbReference>
<protein>
    <recommendedName>
        <fullName evidence="5">Cytochrome c domain-containing protein</fullName>
    </recommendedName>
</protein>
<keyword evidence="4" id="KW-0812">Transmembrane</keyword>
<evidence type="ECO:0000256" key="1">
    <source>
        <dbReference type="ARBA" id="ARBA00022617"/>
    </source>
</evidence>
<proteinExistence type="predicted"/>
<keyword evidence="3" id="KW-0408">Iron</keyword>
<comment type="caution">
    <text evidence="6">The sequence shown here is derived from an EMBL/GenBank/DDBJ whole genome shotgun (WGS) entry which is preliminary data.</text>
</comment>
<dbReference type="EMBL" id="LAZR01012859">
    <property type="protein sequence ID" value="KKM24747.1"/>
    <property type="molecule type" value="Genomic_DNA"/>
</dbReference>
<keyword evidence="4" id="KW-1133">Transmembrane helix</keyword>
<feature type="transmembrane region" description="Helical" evidence="4">
    <location>
        <begin position="6"/>
        <end position="22"/>
    </location>
</feature>
<evidence type="ECO:0000256" key="4">
    <source>
        <dbReference type="SAM" id="Phobius"/>
    </source>
</evidence>
<dbReference type="Pfam" id="PF00034">
    <property type="entry name" value="Cytochrom_C"/>
    <property type="match status" value="1"/>
</dbReference>
<evidence type="ECO:0000256" key="2">
    <source>
        <dbReference type="ARBA" id="ARBA00022723"/>
    </source>
</evidence>
<accession>A0A0F9IBA8</accession>
<evidence type="ECO:0000259" key="5">
    <source>
        <dbReference type="Pfam" id="PF00034"/>
    </source>
</evidence>
<sequence>MYKHLRIIFFISIYLAFSIIFLNKTTLAGGERANVPVIEKMRMIMLTPHNIFKYYCAVCHGEKGKGDGIFYTVDLTPKPTNFTDIEYMSTISDEELFLAICQGSISVGKSNLSPPWCNMLGDTTIHKLVEYIRKLEEPRYIYDAQLEAVTPPMEKKTKTRMSHIIRWTALGLICCFLIVTAIYEWR</sequence>
<reference evidence="6" key="1">
    <citation type="journal article" date="2015" name="Nature">
        <title>Complex archaea that bridge the gap between prokaryotes and eukaryotes.</title>
        <authorList>
            <person name="Spang A."/>
            <person name="Saw J.H."/>
            <person name="Jorgensen S.L."/>
            <person name="Zaremba-Niedzwiedzka K."/>
            <person name="Martijn J."/>
            <person name="Lind A.E."/>
            <person name="van Eijk R."/>
            <person name="Schleper C."/>
            <person name="Guy L."/>
            <person name="Ettema T.J."/>
        </authorList>
    </citation>
    <scope>NUCLEOTIDE SEQUENCE</scope>
</reference>
<evidence type="ECO:0000313" key="6">
    <source>
        <dbReference type="EMBL" id="KKM24747.1"/>
    </source>
</evidence>
<feature type="transmembrane region" description="Helical" evidence="4">
    <location>
        <begin position="164"/>
        <end position="183"/>
    </location>
</feature>
<gene>
    <name evidence="6" type="ORF">LCGC14_1602040</name>
</gene>
<dbReference type="GO" id="GO:0046872">
    <property type="term" value="F:metal ion binding"/>
    <property type="evidence" value="ECO:0007669"/>
    <property type="project" value="UniProtKB-KW"/>
</dbReference>
<keyword evidence="4" id="KW-0472">Membrane</keyword>
<name>A0A0F9IBA8_9ZZZZ</name>
<dbReference type="InterPro" id="IPR036909">
    <property type="entry name" value="Cyt_c-like_dom_sf"/>
</dbReference>